<feature type="transmembrane region" description="Helical" evidence="12">
    <location>
        <begin position="213"/>
        <end position="233"/>
    </location>
</feature>
<dbReference type="PIRSF" id="PIRSF006446">
    <property type="entry name" value="Cyt_quinol_oxidase_1"/>
    <property type="match status" value="1"/>
</dbReference>
<keyword evidence="11 12" id="KW-0472">Membrane</keyword>
<keyword evidence="4 12" id="KW-1003">Cell membrane</keyword>
<proteinExistence type="inferred from homology"/>
<dbReference type="GO" id="GO:0046872">
    <property type="term" value="F:metal ion binding"/>
    <property type="evidence" value="ECO:0007669"/>
    <property type="project" value="UniProtKB-UniRule"/>
</dbReference>
<evidence type="ECO:0000256" key="10">
    <source>
        <dbReference type="ARBA" id="ARBA00023004"/>
    </source>
</evidence>
<dbReference type="EMBL" id="JYIZ01000057">
    <property type="protein sequence ID" value="KJL37691.1"/>
    <property type="molecule type" value="Genomic_DNA"/>
</dbReference>
<dbReference type="GO" id="GO:0020037">
    <property type="term" value="F:heme binding"/>
    <property type="evidence" value="ECO:0007669"/>
    <property type="project" value="TreeGrafter"/>
</dbReference>
<dbReference type="Pfam" id="PF01654">
    <property type="entry name" value="Cyt_bd_oxida_I"/>
    <property type="match status" value="1"/>
</dbReference>
<dbReference type="GO" id="GO:0019646">
    <property type="term" value="P:aerobic electron transport chain"/>
    <property type="evidence" value="ECO:0007669"/>
    <property type="project" value="InterPro"/>
</dbReference>
<evidence type="ECO:0000256" key="4">
    <source>
        <dbReference type="ARBA" id="ARBA00022475"/>
    </source>
</evidence>
<evidence type="ECO:0000313" key="15">
    <source>
        <dbReference type="Proteomes" id="UP000033956"/>
    </source>
</evidence>
<dbReference type="AlphaFoldDB" id="A0A0M2GVJ9"/>
<evidence type="ECO:0000256" key="9">
    <source>
        <dbReference type="ARBA" id="ARBA00022989"/>
    </source>
</evidence>
<feature type="transmembrane region" description="Helical" evidence="12">
    <location>
        <begin position="153"/>
        <end position="176"/>
    </location>
</feature>
<keyword evidence="5 12" id="KW-0349">Heme</keyword>
<comment type="similarity">
    <text evidence="2 12">Belongs to the cytochrome ubiquinol oxidase subunit 1 family.</text>
</comment>
<keyword evidence="9 12" id="KW-1133">Transmembrane helix</keyword>
<comment type="subcellular location">
    <subcellularLocation>
        <location evidence="1">Cell membrane</location>
        <topology evidence="1">Multi-pass membrane protein</topology>
    </subcellularLocation>
</comment>
<keyword evidence="3 12" id="KW-0813">Transport</keyword>
<dbReference type="GO" id="GO:0070069">
    <property type="term" value="C:cytochrome complex"/>
    <property type="evidence" value="ECO:0007669"/>
    <property type="project" value="UniProtKB-UniRule"/>
</dbReference>
<feature type="transmembrane region" description="Helical" evidence="12">
    <location>
        <begin position="44"/>
        <end position="67"/>
    </location>
</feature>
<protein>
    <submittedName>
        <fullName evidence="14">Cytochrome bd ubiquinol oxidase subunit 1</fullName>
        <ecNumber evidence="14">1.10.3.-</ecNumber>
    </submittedName>
</protein>
<dbReference type="PATRIC" id="fig|92835.4.peg.3485"/>
<feature type="transmembrane region" description="Helical" evidence="12">
    <location>
        <begin position="399"/>
        <end position="421"/>
    </location>
</feature>
<feature type="transmembrane region" description="Helical" evidence="12">
    <location>
        <begin position="366"/>
        <end position="387"/>
    </location>
</feature>
<evidence type="ECO:0000256" key="11">
    <source>
        <dbReference type="ARBA" id="ARBA00023136"/>
    </source>
</evidence>
<evidence type="ECO:0000256" key="2">
    <source>
        <dbReference type="ARBA" id="ARBA00009819"/>
    </source>
</evidence>
<evidence type="ECO:0000256" key="12">
    <source>
        <dbReference type="PIRNR" id="PIRNR006446"/>
    </source>
</evidence>
<gene>
    <name evidence="14" type="primary">cydA</name>
    <name evidence="14" type="ORF">RS81_03449</name>
</gene>
<feature type="region of interest" description="Disordered" evidence="13">
    <location>
        <begin position="480"/>
        <end position="504"/>
    </location>
</feature>
<dbReference type="GO" id="GO:0016682">
    <property type="term" value="F:oxidoreductase activity, acting on diphenols and related substances as donors, oxygen as acceptor"/>
    <property type="evidence" value="ECO:0007669"/>
    <property type="project" value="TreeGrafter"/>
</dbReference>
<feature type="transmembrane region" description="Helical" evidence="12">
    <location>
        <begin position="117"/>
        <end position="141"/>
    </location>
</feature>
<keyword evidence="10 12" id="KW-0408">Iron</keyword>
<keyword evidence="15" id="KW-1185">Reference proteome</keyword>
<evidence type="ECO:0000256" key="13">
    <source>
        <dbReference type="SAM" id="MobiDB-lite"/>
    </source>
</evidence>
<evidence type="ECO:0000256" key="3">
    <source>
        <dbReference type="ARBA" id="ARBA00022448"/>
    </source>
</evidence>
<dbReference type="EC" id="1.10.3.-" evidence="14"/>
<keyword evidence="14" id="KW-0560">Oxidoreductase</keyword>
<dbReference type="Proteomes" id="UP000033956">
    <property type="component" value="Unassembled WGS sequence"/>
</dbReference>
<evidence type="ECO:0000256" key="5">
    <source>
        <dbReference type="ARBA" id="ARBA00022617"/>
    </source>
</evidence>
<dbReference type="PANTHER" id="PTHR30365:SF15">
    <property type="entry name" value="CYTOCHROME BD UBIQUINOL OXIDASE SUBUNIT 1"/>
    <property type="match status" value="1"/>
</dbReference>
<evidence type="ECO:0000256" key="8">
    <source>
        <dbReference type="ARBA" id="ARBA00022982"/>
    </source>
</evidence>
<sequence>MMWSDHMVLWSDCTAARAIGARIVDLLDPLLLARWQFGLTTLYHFLFVPLTLGMALTVAIFQTTWFRTGNVKWLHLTRFFGKIFLINFAMGVVTGIVQEFQFGMNWSAYSRFVGDVFGAPLAFEGLMAFFFEATFIGLWIFGWDKLPKALHLASIWIATIGAWFSAYFILAANAFMQNPLGYRMAEDGSRAEMTDFFAVLTNPVALAALPHTLFAAFMMTAGVIISISAWHLLRGQNVEMMRSSLKYGLWGMIVAFAGVALSGDQLSLVMVDTQPMKMAAAEATFDTVCGADASFSIFTLGTPDGTSELFSIRVPYLLALLSTHSLDGCVEGINDLNAEYTTQLFPQFADQVDGNFAPVLWVTYWAFRWMIGLGGVAALTAVVGLWLTRKKAKRDVPAWAWKLAIWAWPASLFAILVGWVFTEMGRQPWIVFGLMLTEDGVSPSVPGWNVLVSLIAFTLIYAVLAVVEIGLIIKTSKTGPDPLPGPDDPDPRERAVADTPTTVY</sequence>
<feature type="transmembrane region" description="Helical" evidence="12">
    <location>
        <begin position="79"/>
        <end position="97"/>
    </location>
</feature>
<evidence type="ECO:0000256" key="7">
    <source>
        <dbReference type="ARBA" id="ARBA00022723"/>
    </source>
</evidence>
<feature type="transmembrane region" description="Helical" evidence="12">
    <location>
        <begin position="450"/>
        <end position="473"/>
    </location>
</feature>
<evidence type="ECO:0000256" key="1">
    <source>
        <dbReference type="ARBA" id="ARBA00004651"/>
    </source>
</evidence>
<dbReference type="GO" id="GO:0005886">
    <property type="term" value="C:plasma membrane"/>
    <property type="evidence" value="ECO:0007669"/>
    <property type="project" value="UniProtKB-SubCell"/>
</dbReference>
<dbReference type="STRING" id="92835.RS81_03449"/>
<organism evidence="14 15">
    <name type="scientific">Microbacterium terrae</name>
    <dbReference type="NCBI Taxonomy" id="69369"/>
    <lineage>
        <taxon>Bacteria</taxon>
        <taxon>Bacillati</taxon>
        <taxon>Actinomycetota</taxon>
        <taxon>Actinomycetes</taxon>
        <taxon>Micrococcales</taxon>
        <taxon>Microbacteriaceae</taxon>
        <taxon>Microbacterium</taxon>
    </lineage>
</organism>
<dbReference type="PANTHER" id="PTHR30365">
    <property type="entry name" value="CYTOCHROME D UBIQUINOL OXIDASE"/>
    <property type="match status" value="1"/>
</dbReference>
<feature type="transmembrane region" description="Helical" evidence="12">
    <location>
        <begin position="245"/>
        <end position="263"/>
    </location>
</feature>
<dbReference type="InterPro" id="IPR002585">
    <property type="entry name" value="Cyt-d_ubiquinol_oxidase_su_1"/>
</dbReference>
<keyword evidence="8 12" id="KW-0249">Electron transport</keyword>
<accession>A0A0M2GVJ9</accession>
<keyword evidence="6 12" id="KW-0812">Transmembrane</keyword>
<evidence type="ECO:0000313" key="14">
    <source>
        <dbReference type="EMBL" id="KJL37691.1"/>
    </source>
</evidence>
<reference evidence="14 15" key="1">
    <citation type="submission" date="2015-02" db="EMBL/GenBank/DDBJ databases">
        <title>Draft genome sequences of ten Microbacterium spp. with emphasis on heavy metal contaminated environments.</title>
        <authorList>
            <person name="Corretto E."/>
        </authorList>
    </citation>
    <scope>NUCLEOTIDE SEQUENCE [LARGE SCALE GENOMIC DNA]</scope>
    <source>
        <strain evidence="14 15">DSM 12510</strain>
    </source>
</reference>
<evidence type="ECO:0000256" key="6">
    <source>
        <dbReference type="ARBA" id="ARBA00022692"/>
    </source>
</evidence>
<comment type="caution">
    <text evidence="14">The sequence shown here is derived from an EMBL/GenBank/DDBJ whole genome shotgun (WGS) entry which is preliminary data.</text>
</comment>
<name>A0A0M2GVJ9_9MICO</name>
<dbReference type="GO" id="GO:0009055">
    <property type="term" value="F:electron transfer activity"/>
    <property type="evidence" value="ECO:0007669"/>
    <property type="project" value="UniProtKB-UniRule"/>
</dbReference>
<keyword evidence="7 12" id="KW-0479">Metal-binding</keyword>